<dbReference type="AlphaFoldDB" id="A0A075B2R6"/>
<evidence type="ECO:0000313" key="1">
    <source>
        <dbReference type="EMBL" id="EPZ36862.1"/>
    </source>
</evidence>
<evidence type="ECO:0000313" key="3">
    <source>
        <dbReference type="Proteomes" id="UP000030755"/>
    </source>
</evidence>
<dbReference type="EMBL" id="KE560416">
    <property type="protein sequence ID" value="EPZ36862.1"/>
    <property type="molecule type" value="Genomic_DNA"/>
</dbReference>
<dbReference type="HOGENOM" id="CLU_2134964_0_0_1"/>
<dbReference type="Proteomes" id="UP000030755">
    <property type="component" value="Unassembled WGS sequence"/>
</dbReference>
<dbReference type="EMBL" id="ML005098">
    <property type="protein sequence ID" value="RKP20206.1"/>
    <property type="molecule type" value="Genomic_DNA"/>
</dbReference>
<name>A0A075B2R6_ROZAC</name>
<reference evidence="2" key="3">
    <citation type="submission" date="2018-08" db="EMBL/GenBank/DDBJ databases">
        <title>Leveraging single-cell genomics to expand the Fungal Tree of Life.</title>
        <authorList>
            <consortium name="DOE Joint Genome Institute"/>
            <person name="Ahrendt S.R."/>
            <person name="Quandt C.A."/>
            <person name="Ciobanu D."/>
            <person name="Clum A."/>
            <person name="Salamov A."/>
            <person name="Andreopoulos B."/>
            <person name="Cheng J.-F."/>
            <person name="Woyke T."/>
            <person name="Pelin A."/>
            <person name="Henrissat B."/>
            <person name="Reynolds N."/>
            <person name="Benny G.L."/>
            <person name="Smith M.E."/>
            <person name="James T.Y."/>
            <person name="Grigoriev I.V."/>
        </authorList>
    </citation>
    <scope>NUCLEOTIDE SEQUENCE</scope>
    <source>
        <strain evidence="2">CSF55</strain>
    </source>
</reference>
<gene>
    <name evidence="1" type="ORF">O9G_005965</name>
    <name evidence="2" type="ORF">ROZALSC1DRAFT_28289</name>
</gene>
<sequence length="113" mass="13100">MKNWTYQGGVEVCANISTLLTESVVADSRGSNYKDPCGNVDYMLRSGSKYCSKYDPKEYVSRYCTIYQPTMTGMTKCIYECMRRSSIVYIEIKGLDRPKRPQTWFIFLPVMEL</sequence>
<reference evidence="4" key="2">
    <citation type="journal article" date="2018" name="Nat. Microbiol.">
        <title>Leveraging single-cell genomics to expand the fungal tree of life.</title>
        <authorList>
            <person name="Ahrendt S.R."/>
            <person name="Quandt C.A."/>
            <person name="Ciobanu D."/>
            <person name="Clum A."/>
            <person name="Salamov A."/>
            <person name="Andreopoulos B."/>
            <person name="Cheng J.F."/>
            <person name="Woyke T."/>
            <person name="Pelin A."/>
            <person name="Henrissat B."/>
            <person name="Reynolds N.K."/>
            <person name="Benny G.L."/>
            <person name="Smith M.E."/>
            <person name="James T.Y."/>
            <person name="Grigoriev I.V."/>
        </authorList>
    </citation>
    <scope>NUCLEOTIDE SEQUENCE [LARGE SCALE GENOMIC DNA]</scope>
    <source>
        <strain evidence="4">CSF55</strain>
    </source>
</reference>
<protein>
    <submittedName>
        <fullName evidence="1">Uncharacterized protein</fullName>
    </submittedName>
</protein>
<reference evidence="1 3" key="1">
    <citation type="journal article" date="2013" name="Curr. Biol.">
        <title>Shared signatures of parasitism and phylogenomics unite Cryptomycota and microsporidia.</title>
        <authorList>
            <person name="James T.Y."/>
            <person name="Pelin A."/>
            <person name="Bonen L."/>
            <person name="Ahrendt S."/>
            <person name="Sain D."/>
            <person name="Corradi N."/>
            <person name="Stajich J.E."/>
        </authorList>
    </citation>
    <scope>NUCLEOTIDE SEQUENCE [LARGE SCALE GENOMIC DNA]</scope>
    <source>
        <strain evidence="1">CSF55</strain>
        <strain evidence="1">CSF55</strain>
    </source>
</reference>
<accession>A0A075B2R6</accession>
<dbReference type="Proteomes" id="UP000281549">
    <property type="component" value="Unassembled WGS sequence"/>
</dbReference>
<proteinExistence type="predicted"/>
<evidence type="ECO:0000313" key="2">
    <source>
        <dbReference type="EMBL" id="RKP20206.1"/>
    </source>
</evidence>
<organism evidence="1 3">
    <name type="scientific">Rozella allomycis (strain CSF55)</name>
    <dbReference type="NCBI Taxonomy" id="988480"/>
    <lineage>
        <taxon>Eukaryota</taxon>
        <taxon>Fungi</taxon>
        <taxon>Fungi incertae sedis</taxon>
        <taxon>Cryptomycota</taxon>
        <taxon>Cryptomycota incertae sedis</taxon>
        <taxon>Rozella</taxon>
    </lineage>
</organism>
<evidence type="ECO:0000313" key="4">
    <source>
        <dbReference type="Proteomes" id="UP000281549"/>
    </source>
</evidence>
<keyword evidence="3" id="KW-1185">Reference proteome</keyword>